<comment type="similarity">
    <text evidence="2 7 8">In the C-terminal section; belongs to the purine/pyrimidine phosphoribosyltransferase family.</text>
</comment>
<dbReference type="Gene3D" id="3.60.20.10">
    <property type="entry name" value="Glutamine Phosphoribosylpyrophosphate, subunit 1, domain 1"/>
    <property type="match status" value="1"/>
</dbReference>
<feature type="binding site" evidence="7">
    <location>
        <position position="259"/>
    </location>
    <ligand>
        <name>[4Fe-4S] cluster</name>
        <dbReference type="ChEBI" id="CHEBI:49883"/>
    </ligand>
</feature>
<feature type="binding site" evidence="7">
    <location>
        <position position="459"/>
    </location>
    <ligand>
        <name>[4Fe-4S] cluster</name>
        <dbReference type="ChEBI" id="CHEBI:49883"/>
    </ligand>
</feature>
<dbReference type="InterPro" id="IPR000836">
    <property type="entry name" value="PRTase_dom"/>
</dbReference>
<gene>
    <name evidence="11" type="primary">purF_1</name>
    <name evidence="7" type="synonym">purF</name>
    <name evidence="11" type="ORF">Ahu01nite_030450</name>
</gene>
<keyword evidence="7" id="KW-0460">Magnesium</keyword>
<evidence type="ECO:0000256" key="5">
    <source>
        <dbReference type="ARBA" id="ARBA00022755"/>
    </source>
</evidence>
<feature type="active site" description="Nucleophile" evidence="7">
    <location>
        <position position="23"/>
    </location>
</feature>
<evidence type="ECO:0000256" key="2">
    <source>
        <dbReference type="ARBA" id="ARBA00010138"/>
    </source>
</evidence>
<evidence type="ECO:0000256" key="7">
    <source>
        <dbReference type="HAMAP-Rule" id="MF_01931"/>
    </source>
</evidence>
<evidence type="ECO:0000256" key="4">
    <source>
        <dbReference type="ARBA" id="ARBA00022679"/>
    </source>
</evidence>
<protein>
    <recommendedName>
        <fullName evidence="7">Amidophosphoribosyltransferase</fullName>
        <shortName evidence="7">ATase</shortName>
        <ecNumber evidence="7">2.4.2.14</ecNumber>
    </recommendedName>
    <alternativeName>
        <fullName evidence="7">Glutamine phosphoribosylpyrophosphate amidotransferase</fullName>
        <shortName evidence="7">GPATase</shortName>
    </alternativeName>
</protein>
<keyword evidence="7" id="KW-0004">4Fe-4S</keyword>
<dbReference type="NCBIfam" id="TIGR01134">
    <property type="entry name" value="purF"/>
    <property type="match status" value="1"/>
</dbReference>
<keyword evidence="5 7" id="KW-0658">Purine biosynthesis</keyword>
<dbReference type="CDD" id="cd00715">
    <property type="entry name" value="GPATase_N"/>
    <property type="match status" value="1"/>
</dbReference>
<feature type="binding site" evidence="7">
    <location>
        <position position="306"/>
    </location>
    <ligand>
        <name>Mg(2+)</name>
        <dbReference type="ChEBI" id="CHEBI:18420"/>
    </ligand>
</feature>
<comment type="caution">
    <text evidence="11">The sequence shown here is derived from an EMBL/GenBank/DDBJ whole genome shotgun (WGS) entry which is preliminary data.</text>
</comment>
<dbReference type="RefSeq" id="WP_203837148.1">
    <property type="nucleotide sequence ID" value="NZ_BAAATV010000007.1"/>
</dbReference>
<feature type="binding site" evidence="7">
    <location>
        <position position="369"/>
    </location>
    <ligand>
        <name>Mg(2+)</name>
        <dbReference type="ChEBI" id="CHEBI:18420"/>
    </ligand>
</feature>
<dbReference type="EMBL" id="BOMN01000035">
    <property type="protein sequence ID" value="GIE19943.1"/>
    <property type="molecule type" value="Genomic_DNA"/>
</dbReference>
<keyword evidence="3 7" id="KW-0328">Glycosyltransferase</keyword>
<evidence type="ECO:0000256" key="6">
    <source>
        <dbReference type="ARBA" id="ARBA00022962"/>
    </source>
</evidence>
<evidence type="ECO:0000256" key="3">
    <source>
        <dbReference type="ARBA" id="ARBA00022676"/>
    </source>
</evidence>
<keyword evidence="7" id="KW-0411">Iron-sulfur</keyword>
<keyword evidence="7" id="KW-0408">Iron</keyword>
<evidence type="ECO:0000313" key="12">
    <source>
        <dbReference type="Proteomes" id="UP000603200"/>
    </source>
</evidence>
<dbReference type="SUPFAM" id="SSF53271">
    <property type="entry name" value="PRTase-like"/>
    <property type="match status" value="1"/>
</dbReference>
<comment type="catalytic activity">
    <reaction evidence="7 8">
        <text>5-phospho-beta-D-ribosylamine + L-glutamate + diphosphate = 5-phospho-alpha-D-ribose 1-diphosphate + L-glutamine + H2O</text>
        <dbReference type="Rhea" id="RHEA:14905"/>
        <dbReference type="ChEBI" id="CHEBI:15377"/>
        <dbReference type="ChEBI" id="CHEBI:29985"/>
        <dbReference type="ChEBI" id="CHEBI:33019"/>
        <dbReference type="ChEBI" id="CHEBI:58017"/>
        <dbReference type="ChEBI" id="CHEBI:58359"/>
        <dbReference type="ChEBI" id="CHEBI:58681"/>
        <dbReference type="EC" id="2.4.2.14"/>
    </reaction>
</comment>
<feature type="domain" description="Glutamine amidotransferase type-2" evidence="10">
    <location>
        <begin position="23"/>
        <end position="244"/>
    </location>
</feature>
<feature type="binding site" evidence="7">
    <location>
        <position position="456"/>
    </location>
    <ligand>
        <name>[4Fe-4S] cluster</name>
        <dbReference type="ChEBI" id="CHEBI:49883"/>
    </ligand>
</feature>
<accession>A0ABQ3ZN73</accession>
<feature type="binding site" evidence="7">
    <location>
        <position position="368"/>
    </location>
    <ligand>
        <name>Mg(2+)</name>
        <dbReference type="ChEBI" id="CHEBI:18420"/>
    </ligand>
</feature>
<dbReference type="InterPro" id="IPR035584">
    <property type="entry name" value="PurF_N"/>
</dbReference>
<organism evidence="11 12">
    <name type="scientific">Winogradskya humida</name>
    <dbReference type="NCBI Taxonomy" id="113566"/>
    <lineage>
        <taxon>Bacteria</taxon>
        <taxon>Bacillati</taxon>
        <taxon>Actinomycetota</taxon>
        <taxon>Actinomycetes</taxon>
        <taxon>Micromonosporales</taxon>
        <taxon>Micromonosporaceae</taxon>
        <taxon>Winogradskya</taxon>
    </lineage>
</organism>
<evidence type="ECO:0000313" key="11">
    <source>
        <dbReference type="EMBL" id="GIE19943.1"/>
    </source>
</evidence>
<dbReference type="PROSITE" id="PS51278">
    <property type="entry name" value="GATASE_TYPE_2"/>
    <property type="match status" value="1"/>
</dbReference>
<comment type="pathway">
    <text evidence="1 7 8">Purine metabolism; IMP biosynthesis via de novo pathway; N(1)-(5-phospho-D-ribosyl)glycinamide from 5-phospho-alpha-D-ribose 1-diphosphate: step 1/2.</text>
</comment>
<comment type="function">
    <text evidence="7">Catalyzes the formation of phosphoribosylamine from phosphoribosylpyrophosphate (PRPP) and glutamine.</text>
</comment>
<dbReference type="InterPro" id="IPR029057">
    <property type="entry name" value="PRTase-like"/>
</dbReference>
<dbReference type="Gene3D" id="3.40.50.2020">
    <property type="match status" value="1"/>
</dbReference>
<dbReference type="InterPro" id="IPR017932">
    <property type="entry name" value="GATase_2_dom"/>
</dbReference>
<dbReference type="HAMAP" id="MF_01931">
    <property type="entry name" value="PurF"/>
    <property type="match status" value="1"/>
</dbReference>
<dbReference type="PANTHER" id="PTHR11907">
    <property type="entry name" value="AMIDOPHOSPHORIBOSYLTRANSFERASE"/>
    <property type="match status" value="1"/>
</dbReference>
<dbReference type="CDD" id="cd06223">
    <property type="entry name" value="PRTases_typeI"/>
    <property type="match status" value="1"/>
</dbReference>
<evidence type="ECO:0000256" key="1">
    <source>
        <dbReference type="ARBA" id="ARBA00005209"/>
    </source>
</evidence>
<comment type="cofactor">
    <cofactor evidence="7">
        <name>Mg(2+)</name>
        <dbReference type="ChEBI" id="CHEBI:18420"/>
    </cofactor>
    <text evidence="7">Binds 1 Mg(2+) ion per subunit.</text>
</comment>
<name>A0ABQ3ZN73_9ACTN</name>
<sequence length="536" mass="57412">MPRGDGRLTDDLDPQDRGPQDACGVFGVWAPEEEVAKLTYFGLFALQHRGQEAAGIAVSDGSGVVVYKDLGLVSQVFDEPTLASLRGHLAIGHTRYSTTGGSNWENAQPTIRATTAGTTIALAHNGNLVNTADLAREIAERGLDVGDATSDTAMVTTLLASRPDLSVEAAAMEVLPRLRGAFSFVFMDESTLYAARDAQGVRPLVLGRMERGWAVASETAALDIVGASFVREVEPGEILAIDEHGLRSTRFATPEPKGCLFEYVYLARPDTTISGRNVYAARVEVGRRLAKEHPVEADLVIGVPESGIPAAIGYAEASGIPYSAGFMKNAYVGRTFIQPSQTIRQLGIRLKLNPLREVVRGKRIVVIDDSIVRGNTQRAQIRMLREAGALEIHVRISSPPVKWPCFYGIDFATRAELIANGLEIDGIRRSIGADSLGYVSLDGLIGATEQPKTRLCMACFDGQYPIELPAGHLIGKHLLESVGKRAAMPASTPAATSAAVAGLEQQYEDEQYTEGERATAKPLVGSPGGVDALHRP</sequence>
<evidence type="ECO:0000259" key="10">
    <source>
        <dbReference type="PROSITE" id="PS51278"/>
    </source>
</evidence>
<keyword evidence="6 7" id="KW-0315">Glutamine amidotransferase</keyword>
<feature type="binding site" evidence="7">
    <location>
        <position position="405"/>
    </location>
    <ligand>
        <name>[4Fe-4S] cluster</name>
        <dbReference type="ChEBI" id="CHEBI:49883"/>
    </ligand>
</feature>
<proteinExistence type="inferred from homology"/>
<keyword evidence="4 7" id="KW-0808">Transferase</keyword>
<evidence type="ECO:0000256" key="9">
    <source>
        <dbReference type="SAM" id="MobiDB-lite"/>
    </source>
</evidence>
<dbReference type="InterPro" id="IPR005854">
    <property type="entry name" value="PurF"/>
</dbReference>
<feature type="region of interest" description="Disordered" evidence="9">
    <location>
        <begin position="499"/>
        <end position="536"/>
    </location>
</feature>
<dbReference type="EC" id="2.4.2.14" evidence="7"/>
<comment type="cofactor">
    <cofactor evidence="7">
        <name>[4Fe-4S] cluster</name>
        <dbReference type="ChEBI" id="CHEBI:49883"/>
    </cofactor>
    <text evidence="7">Binds 1 [4Fe-4S] cluster per subunit.</text>
</comment>
<dbReference type="Pfam" id="PF13522">
    <property type="entry name" value="GATase_6"/>
    <property type="match status" value="1"/>
</dbReference>
<reference evidence="11 12" key="1">
    <citation type="submission" date="2021-01" db="EMBL/GenBank/DDBJ databases">
        <title>Whole genome shotgun sequence of Actinoplanes humidus NBRC 14915.</title>
        <authorList>
            <person name="Komaki H."/>
            <person name="Tamura T."/>
        </authorList>
    </citation>
    <scope>NUCLEOTIDE SEQUENCE [LARGE SCALE GENOMIC DNA]</scope>
    <source>
        <strain evidence="11 12">NBRC 14915</strain>
    </source>
</reference>
<keyword evidence="7" id="KW-0479">Metal-binding</keyword>
<dbReference type="InterPro" id="IPR029055">
    <property type="entry name" value="Ntn_hydrolases_N"/>
</dbReference>
<dbReference type="SUPFAM" id="SSF56235">
    <property type="entry name" value="N-terminal nucleophile aminohydrolases (Ntn hydrolases)"/>
    <property type="match status" value="1"/>
</dbReference>
<dbReference type="PIRSF" id="PIRSF000485">
    <property type="entry name" value="Amd_phspho_trans"/>
    <property type="match status" value="1"/>
</dbReference>
<evidence type="ECO:0000256" key="8">
    <source>
        <dbReference type="PIRNR" id="PIRNR000485"/>
    </source>
</evidence>
<keyword evidence="12" id="KW-1185">Reference proteome</keyword>
<dbReference type="Proteomes" id="UP000603200">
    <property type="component" value="Unassembled WGS sequence"/>
</dbReference>